<dbReference type="EC" id="3.1.4.-" evidence="2"/>
<protein>
    <submittedName>
        <fullName evidence="2">Phosphodiesterase YfcE</fullName>
        <ecNumber evidence="2">3.1.4.-</ecNumber>
    </submittedName>
</protein>
<dbReference type="SUPFAM" id="SSF56300">
    <property type="entry name" value="Metallo-dependent phosphatases"/>
    <property type="match status" value="1"/>
</dbReference>
<gene>
    <name evidence="2" type="primary">yfcE_6</name>
    <name evidence="2" type="ORF">SDC9_78978</name>
</gene>
<dbReference type="PANTHER" id="PTHR11124">
    <property type="entry name" value="VACUOLAR SORTING PROTEIN VPS29"/>
    <property type="match status" value="1"/>
</dbReference>
<evidence type="ECO:0000259" key="1">
    <source>
        <dbReference type="Pfam" id="PF12850"/>
    </source>
</evidence>
<accession>A0A644YV53</accession>
<dbReference type="InterPro" id="IPR024654">
    <property type="entry name" value="Calcineurin-like_PHP_lpxH"/>
</dbReference>
<dbReference type="GO" id="GO:0016787">
    <property type="term" value="F:hydrolase activity"/>
    <property type="evidence" value="ECO:0007669"/>
    <property type="project" value="UniProtKB-KW"/>
</dbReference>
<dbReference type="InterPro" id="IPR000979">
    <property type="entry name" value="Phosphodiesterase_MJ0936/Vps29"/>
</dbReference>
<sequence>MIYLFASDIHGSAYAMHKLLEVYHSSKASKLILLGDLLYHGPRNDLPNEYNPKETSRLQNSLKESLICVKGNCEAEVDQMVLEFPVLADSAIMYLEQLGGRMIYLHHGHKPLPPLSSGTVVVSGHTHIPVAEEKDGLVFINPGSVAIPKGGYPASYCILEDRTFTILDFSGKVIMSLTI</sequence>
<evidence type="ECO:0000313" key="2">
    <source>
        <dbReference type="EMBL" id="MPM32416.1"/>
    </source>
</evidence>
<dbReference type="InterPro" id="IPR029052">
    <property type="entry name" value="Metallo-depent_PP-like"/>
</dbReference>
<dbReference type="AlphaFoldDB" id="A0A644YV53"/>
<name>A0A644YV53_9ZZZZ</name>
<dbReference type="Pfam" id="PF12850">
    <property type="entry name" value="Metallophos_2"/>
    <property type="match status" value="1"/>
</dbReference>
<dbReference type="Gene3D" id="3.60.21.10">
    <property type="match status" value="1"/>
</dbReference>
<keyword evidence="2" id="KW-0378">Hydrolase</keyword>
<reference evidence="2" key="1">
    <citation type="submission" date="2019-08" db="EMBL/GenBank/DDBJ databases">
        <authorList>
            <person name="Kucharzyk K."/>
            <person name="Murdoch R.W."/>
            <person name="Higgins S."/>
            <person name="Loffler F."/>
        </authorList>
    </citation>
    <scope>NUCLEOTIDE SEQUENCE</scope>
</reference>
<feature type="domain" description="Calcineurin-like phosphoesterase" evidence="1">
    <location>
        <begin position="1"/>
        <end position="160"/>
    </location>
</feature>
<organism evidence="2">
    <name type="scientific">bioreactor metagenome</name>
    <dbReference type="NCBI Taxonomy" id="1076179"/>
    <lineage>
        <taxon>unclassified sequences</taxon>
        <taxon>metagenomes</taxon>
        <taxon>ecological metagenomes</taxon>
    </lineage>
</organism>
<dbReference type="NCBIfam" id="TIGR00040">
    <property type="entry name" value="yfcE"/>
    <property type="match status" value="1"/>
</dbReference>
<dbReference type="EMBL" id="VSSQ01006354">
    <property type="protein sequence ID" value="MPM32416.1"/>
    <property type="molecule type" value="Genomic_DNA"/>
</dbReference>
<dbReference type="NCBIfam" id="NF006988">
    <property type="entry name" value="PRK09453.1"/>
    <property type="match status" value="1"/>
</dbReference>
<comment type="caution">
    <text evidence="2">The sequence shown here is derived from an EMBL/GenBank/DDBJ whole genome shotgun (WGS) entry which is preliminary data.</text>
</comment>
<proteinExistence type="predicted"/>